<keyword evidence="1" id="KW-0472">Membrane</keyword>
<accession>A0A0G0K8E1</accession>
<comment type="caution">
    <text evidence="3">The sequence shown here is derived from an EMBL/GenBank/DDBJ whole genome shotgun (WGS) entry which is preliminary data.</text>
</comment>
<reference evidence="3 4" key="1">
    <citation type="journal article" date="2015" name="Nature">
        <title>rRNA introns, odd ribosomes, and small enigmatic genomes across a large radiation of phyla.</title>
        <authorList>
            <person name="Brown C.T."/>
            <person name="Hug L.A."/>
            <person name="Thomas B.C."/>
            <person name="Sharon I."/>
            <person name="Castelle C.J."/>
            <person name="Singh A."/>
            <person name="Wilkins M.J."/>
            <person name="Williams K.H."/>
            <person name="Banfield J.F."/>
        </authorList>
    </citation>
    <scope>NUCLEOTIDE SEQUENCE [LARGE SCALE GENOMIC DNA]</scope>
</reference>
<dbReference type="InterPro" id="IPR052196">
    <property type="entry name" value="Bact_Kbp"/>
</dbReference>
<dbReference type="Pfam" id="PF01476">
    <property type="entry name" value="LysM"/>
    <property type="match status" value="2"/>
</dbReference>
<dbReference type="PROSITE" id="PS51782">
    <property type="entry name" value="LYSM"/>
    <property type="match status" value="2"/>
</dbReference>
<organism evidence="3 4">
    <name type="scientific">Candidatus Woesebacteria bacterium GW2011_GWB1_38_5b</name>
    <dbReference type="NCBI Taxonomy" id="1618569"/>
    <lineage>
        <taxon>Bacteria</taxon>
        <taxon>Candidatus Woeseibacteriota</taxon>
    </lineage>
</organism>
<dbReference type="Gene3D" id="3.10.350.10">
    <property type="entry name" value="LysM domain"/>
    <property type="match status" value="2"/>
</dbReference>
<keyword evidence="1" id="KW-0812">Transmembrane</keyword>
<dbReference type="InterPro" id="IPR018392">
    <property type="entry name" value="LysM"/>
</dbReference>
<evidence type="ECO:0000313" key="4">
    <source>
        <dbReference type="Proteomes" id="UP000034181"/>
    </source>
</evidence>
<feature type="transmembrane region" description="Helical" evidence="1">
    <location>
        <begin position="17"/>
        <end position="37"/>
    </location>
</feature>
<dbReference type="EMBL" id="LBUZ01000001">
    <property type="protein sequence ID" value="KKQ75943.1"/>
    <property type="molecule type" value="Genomic_DNA"/>
</dbReference>
<dbReference type="SUPFAM" id="SSF54106">
    <property type="entry name" value="LysM domain"/>
    <property type="match status" value="2"/>
</dbReference>
<sequence>MDLKDTLKQLKMNESRISAVLGALVVIVVGVMVVNYFRNLRPGTTTPTAVNTENTATSSADLKHTIQKGDSLWSIAQKYYNNGFRWTEIKEVNKLTDADVLTEGRELVIPNVSAASIVQVSPTPKAVPSSTPQAITQAPQADSKDTISGNSYTVVKGDNLWDIAVKAYGDGFQWTKIAQANKLANPRLIHTGNVFTIPR</sequence>
<evidence type="ECO:0000256" key="1">
    <source>
        <dbReference type="SAM" id="Phobius"/>
    </source>
</evidence>
<keyword evidence="1" id="KW-1133">Transmembrane helix</keyword>
<evidence type="ECO:0000259" key="2">
    <source>
        <dbReference type="PROSITE" id="PS51782"/>
    </source>
</evidence>
<protein>
    <submittedName>
        <fullName evidence="3">Mannose-binding lectin</fullName>
    </submittedName>
</protein>
<feature type="domain" description="LysM" evidence="2">
    <location>
        <begin position="62"/>
        <end position="109"/>
    </location>
</feature>
<dbReference type="Proteomes" id="UP000034181">
    <property type="component" value="Unassembled WGS sequence"/>
</dbReference>
<dbReference type="PANTHER" id="PTHR34700:SF4">
    <property type="entry name" value="PHAGE-LIKE ELEMENT PBSX PROTEIN XKDP"/>
    <property type="match status" value="1"/>
</dbReference>
<evidence type="ECO:0000313" key="3">
    <source>
        <dbReference type="EMBL" id="KKQ75943.1"/>
    </source>
</evidence>
<gene>
    <name evidence="3" type="ORF">US96_C0001G0019</name>
</gene>
<dbReference type="SMART" id="SM00257">
    <property type="entry name" value="LysM"/>
    <property type="match status" value="2"/>
</dbReference>
<name>A0A0G0K8E1_9BACT</name>
<dbReference type="PANTHER" id="PTHR34700">
    <property type="entry name" value="POTASSIUM BINDING PROTEIN KBP"/>
    <property type="match status" value="1"/>
</dbReference>
<feature type="domain" description="LysM" evidence="2">
    <location>
        <begin position="150"/>
        <end position="197"/>
    </location>
</feature>
<dbReference type="CDD" id="cd00118">
    <property type="entry name" value="LysM"/>
    <property type="match status" value="2"/>
</dbReference>
<keyword evidence="3" id="KW-0430">Lectin</keyword>
<dbReference type="InterPro" id="IPR036779">
    <property type="entry name" value="LysM_dom_sf"/>
</dbReference>
<dbReference type="AlphaFoldDB" id="A0A0G0K8E1"/>
<dbReference type="GO" id="GO:0030246">
    <property type="term" value="F:carbohydrate binding"/>
    <property type="evidence" value="ECO:0007669"/>
    <property type="project" value="UniProtKB-KW"/>
</dbReference>
<proteinExistence type="predicted"/>